<keyword evidence="1" id="KW-0812">Transmembrane</keyword>
<sequence length="178" mass="19694">MGGELAGRFICLPSHFATLWLQLKSKNNLQFWNEYSFVLPWFVGALSAGLFTTFSSRENLKPGQKTASSDTSRSDGLHPSTFYGENVQYVTTSLSDVRSSISSRRAVPISGFHFDEGYDPTDGLKFHYVFLSESLACGLSFGEARIWAHVSFPGVIVIAAMFVFAPLHKSSDVHLPFV</sequence>
<dbReference type="AlphaFoldDB" id="A0A9P6E1G9"/>
<comment type="caution">
    <text evidence="2">The sequence shown here is derived from an EMBL/GenBank/DDBJ whole genome shotgun (WGS) entry which is preliminary data.</text>
</comment>
<evidence type="ECO:0000256" key="1">
    <source>
        <dbReference type="SAM" id="Phobius"/>
    </source>
</evidence>
<gene>
    <name evidence="2" type="ORF">BS47DRAFT_1388908</name>
</gene>
<reference evidence="2" key="1">
    <citation type="journal article" date="2020" name="Nat. Commun.">
        <title>Large-scale genome sequencing of mycorrhizal fungi provides insights into the early evolution of symbiotic traits.</title>
        <authorList>
            <person name="Miyauchi S."/>
            <person name="Kiss E."/>
            <person name="Kuo A."/>
            <person name="Drula E."/>
            <person name="Kohler A."/>
            <person name="Sanchez-Garcia M."/>
            <person name="Morin E."/>
            <person name="Andreopoulos B."/>
            <person name="Barry K.W."/>
            <person name="Bonito G."/>
            <person name="Buee M."/>
            <person name="Carver A."/>
            <person name="Chen C."/>
            <person name="Cichocki N."/>
            <person name="Clum A."/>
            <person name="Culley D."/>
            <person name="Crous P.W."/>
            <person name="Fauchery L."/>
            <person name="Girlanda M."/>
            <person name="Hayes R.D."/>
            <person name="Keri Z."/>
            <person name="LaButti K."/>
            <person name="Lipzen A."/>
            <person name="Lombard V."/>
            <person name="Magnuson J."/>
            <person name="Maillard F."/>
            <person name="Murat C."/>
            <person name="Nolan M."/>
            <person name="Ohm R.A."/>
            <person name="Pangilinan J."/>
            <person name="Pereira M.F."/>
            <person name="Perotto S."/>
            <person name="Peter M."/>
            <person name="Pfister S."/>
            <person name="Riley R."/>
            <person name="Sitrit Y."/>
            <person name="Stielow J.B."/>
            <person name="Szollosi G."/>
            <person name="Zifcakova L."/>
            <person name="Stursova M."/>
            <person name="Spatafora J.W."/>
            <person name="Tedersoo L."/>
            <person name="Vaario L.M."/>
            <person name="Yamada A."/>
            <person name="Yan M."/>
            <person name="Wang P."/>
            <person name="Xu J."/>
            <person name="Bruns T."/>
            <person name="Baldrian P."/>
            <person name="Vilgalys R."/>
            <person name="Dunand C."/>
            <person name="Henrissat B."/>
            <person name="Grigoriev I.V."/>
            <person name="Hibbett D."/>
            <person name="Nagy L.G."/>
            <person name="Martin F.M."/>
        </authorList>
    </citation>
    <scope>NUCLEOTIDE SEQUENCE</scope>
    <source>
        <strain evidence="2">UP504</strain>
    </source>
</reference>
<organism evidence="2 3">
    <name type="scientific">Hydnum rufescens UP504</name>
    <dbReference type="NCBI Taxonomy" id="1448309"/>
    <lineage>
        <taxon>Eukaryota</taxon>
        <taxon>Fungi</taxon>
        <taxon>Dikarya</taxon>
        <taxon>Basidiomycota</taxon>
        <taxon>Agaricomycotina</taxon>
        <taxon>Agaricomycetes</taxon>
        <taxon>Cantharellales</taxon>
        <taxon>Hydnaceae</taxon>
        <taxon>Hydnum</taxon>
    </lineage>
</organism>
<dbReference type="EMBL" id="MU128924">
    <property type="protein sequence ID" value="KAF9518500.1"/>
    <property type="molecule type" value="Genomic_DNA"/>
</dbReference>
<keyword evidence="3" id="KW-1185">Reference proteome</keyword>
<keyword evidence="1" id="KW-1133">Transmembrane helix</keyword>
<evidence type="ECO:0000313" key="3">
    <source>
        <dbReference type="Proteomes" id="UP000886523"/>
    </source>
</evidence>
<proteinExistence type="predicted"/>
<keyword evidence="1" id="KW-0472">Membrane</keyword>
<feature type="transmembrane region" description="Helical" evidence="1">
    <location>
        <begin position="146"/>
        <end position="167"/>
    </location>
</feature>
<dbReference type="Proteomes" id="UP000886523">
    <property type="component" value="Unassembled WGS sequence"/>
</dbReference>
<feature type="transmembrane region" description="Helical" evidence="1">
    <location>
        <begin position="35"/>
        <end position="54"/>
    </location>
</feature>
<name>A0A9P6E1G9_9AGAM</name>
<evidence type="ECO:0000313" key="2">
    <source>
        <dbReference type="EMBL" id="KAF9518500.1"/>
    </source>
</evidence>
<protein>
    <submittedName>
        <fullName evidence="2">Uncharacterized protein</fullName>
    </submittedName>
</protein>
<accession>A0A9P6E1G9</accession>